<feature type="non-terminal residue" evidence="2">
    <location>
        <position position="1"/>
    </location>
</feature>
<feature type="region of interest" description="Disordered" evidence="1">
    <location>
        <begin position="1"/>
        <end position="106"/>
    </location>
</feature>
<evidence type="ECO:0000313" key="2">
    <source>
        <dbReference type="EMBL" id="CAA9253337.1"/>
    </source>
</evidence>
<feature type="compositionally biased region" description="Low complexity" evidence="1">
    <location>
        <begin position="18"/>
        <end position="28"/>
    </location>
</feature>
<gene>
    <name evidence="2" type="ORF">AVDCRST_MAG04-2221</name>
</gene>
<evidence type="ECO:0000256" key="1">
    <source>
        <dbReference type="SAM" id="MobiDB-lite"/>
    </source>
</evidence>
<reference evidence="2" key="1">
    <citation type="submission" date="2020-02" db="EMBL/GenBank/DDBJ databases">
        <authorList>
            <person name="Meier V. D."/>
        </authorList>
    </citation>
    <scope>NUCLEOTIDE SEQUENCE</scope>
    <source>
        <strain evidence="2">AVDCRST_MAG04</strain>
    </source>
</reference>
<dbReference type="EMBL" id="CADCTL010000155">
    <property type="protein sequence ID" value="CAA9253337.1"/>
    <property type="molecule type" value="Genomic_DNA"/>
</dbReference>
<name>A0A6J4IID3_9PROT</name>
<organism evidence="2">
    <name type="scientific">uncultured Acetobacteraceae bacterium</name>
    <dbReference type="NCBI Taxonomy" id="169975"/>
    <lineage>
        <taxon>Bacteria</taxon>
        <taxon>Pseudomonadati</taxon>
        <taxon>Pseudomonadota</taxon>
        <taxon>Alphaproteobacteria</taxon>
        <taxon>Acetobacterales</taxon>
        <taxon>Acetobacteraceae</taxon>
        <taxon>environmental samples</taxon>
    </lineage>
</organism>
<protein>
    <submittedName>
        <fullName evidence="2">Sterol-binding domain protein</fullName>
    </submittedName>
</protein>
<feature type="non-terminal residue" evidence="2">
    <location>
        <position position="106"/>
    </location>
</feature>
<proteinExistence type="predicted"/>
<feature type="compositionally biased region" description="Basic residues" evidence="1">
    <location>
        <begin position="36"/>
        <end position="51"/>
    </location>
</feature>
<accession>A0A6J4IID3</accession>
<dbReference type="AlphaFoldDB" id="A0A6J4IID3"/>
<sequence>GRRRKPDGRDADPRRRLAAPGLPGALRPYGHGGEHHARRHRRRHAEHRSRGRGGGGGHGAAPVLGGFGEADAGQAQPNARLLHRPAAGGGLQGRGPEARRPARRRL</sequence>